<reference evidence="6 7" key="1">
    <citation type="submission" date="2020-11" db="EMBL/GenBank/DDBJ databases">
        <title>Genomic insight of Alicyclobacillus mali FL 18 reveals a new arsenic-resistant strain, with potential in environmental biotechnology.</title>
        <authorList>
            <person name="Fiorentino G."/>
            <person name="Gallo G."/>
            <person name="Aulitto M."/>
        </authorList>
    </citation>
    <scope>NUCLEOTIDE SEQUENCE [LARGE SCALE GENOMIC DNA]</scope>
    <source>
        <strain evidence="6 7">FL 18</strain>
    </source>
</reference>
<keyword evidence="2" id="KW-0547">Nucleotide-binding</keyword>
<dbReference type="InterPro" id="IPR003593">
    <property type="entry name" value="AAA+_ATPase"/>
</dbReference>
<evidence type="ECO:0000259" key="5">
    <source>
        <dbReference type="PROSITE" id="PS50893"/>
    </source>
</evidence>
<proteinExistence type="predicted"/>
<dbReference type="PROSITE" id="PS50893">
    <property type="entry name" value="ABC_TRANSPORTER_2"/>
    <property type="match status" value="1"/>
</dbReference>
<dbReference type="PANTHER" id="PTHR42794">
    <property type="entry name" value="HEMIN IMPORT ATP-BINDING PROTEIN HMUV"/>
    <property type="match status" value="1"/>
</dbReference>
<evidence type="ECO:0000256" key="2">
    <source>
        <dbReference type="ARBA" id="ARBA00022741"/>
    </source>
</evidence>
<keyword evidence="3 6" id="KW-0067">ATP-binding</keyword>
<organism evidence="6 7">
    <name type="scientific">Alicyclobacillus mali</name>
    <name type="common">ex Roth et al. 2021</name>
    <dbReference type="NCBI Taxonomy" id="1123961"/>
    <lineage>
        <taxon>Bacteria</taxon>
        <taxon>Bacillati</taxon>
        <taxon>Bacillota</taxon>
        <taxon>Bacilli</taxon>
        <taxon>Bacillales</taxon>
        <taxon>Alicyclobacillaceae</taxon>
        <taxon>Alicyclobacillus</taxon>
    </lineage>
</organism>
<dbReference type="RefSeq" id="WP_195867839.1">
    <property type="nucleotide sequence ID" value="NZ_JADPKZ010000042.1"/>
</dbReference>
<protein>
    <submittedName>
        <fullName evidence="6">ABC transporter ATP-binding protein</fullName>
    </submittedName>
</protein>
<dbReference type="InterPro" id="IPR027417">
    <property type="entry name" value="P-loop_NTPase"/>
</dbReference>
<sequence>MIEIHHLHYHPILKDICAEFAPGEMVGLVGPNGAGKTTLLRAMAGVLRPTGGTVQVMGEPIHAREPRWRARRVAYLPQFVADEIPFTVREFVEMGRYSHAPSGVLDRADAAAVGDALAVMGLMGYEDTPLANLSGGERQRAAIARCLAQEAPILLLDEPIASLDIHYQLDILARLRALAAEGRLVIIALHHLELALAHCQRTVCLHRGRLVADGSPDEVFTPELLRAVFRVDARSFRDPHTGALRLSVSAAIPSTPE</sequence>
<keyword evidence="1" id="KW-0813">Transport</keyword>
<dbReference type="InterPro" id="IPR003439">
    <property type="entry name" value="ABC_transporter-like_ATP-bd"/>
</dbReference>
<dbReference type="SUPFAM" id="SSF52540">
    <property type="entry name" value="P-loop containing nucleoside triphosphate hydrolases"/>
    <property type="match status" value="1"/>
</dbReference>
<dbReference type="PROSITE" id="PS00211">
    <property type="entry name" value="ABC_TRANSPORTER_1"/>
    <property type="match status" value="1"/>
</dbReference>
<evidence type="ECO:0000256" key="1">
    <source>
        <dbReference type="ARBA" id="ARBA00022448"/>
    </source>
</evidence>
<dbReference type="Pfam" id="PF00005">
    <property type="entry name" value="ABC_tran"/>
    <property type="match status" value="1"/>
</dbReference>
<dbReference type="Proteomes" id="UP000642910">
    <property type="component" value="Unassembled WGS sequence"/>
</dbReference>
<evidence type="ECO:0000256" key="3">
    <source>
        <dbReference type="ARBA" id="ARBA00022840"/>
    </source>
</evidence>
<feature type="domain" description="ABC transporter" evidence="5">
    <location>
        <begin position="2"/>
        <end position="232"/>
    </location>
</feature>
<dbReference type="EMBL" id="JADPKZ010000042">
    <property type="protein sequence ID" value="MBF8378300.1"/>
    <property type="molecule type" value="Genomic_DNA"/>
</dbReference>
<dbReference type="PANTHER" id="PTHR42794:SF1">
    <property type="entry name" value="HEMIN IMPORT ATP-BINDING PROTEIN HMUV"/>
    <property type="match status" value="1"/>
</dbReference>
<evidence type="ECO:0000313" key="7">
    <source>
        <dbReference type="Proteomes" id="UP000642910"/>
    </source>
</evidence>
<gene>
    <name evidence="6" type="ORF">IW967_10570</name>
</gene>
<evidence type="ECO:0000256" key="4">
    <source>
        <dbReference type="ARBA" id="ARBA00022967"/>
    </source>
</evidence>
<dbReference type="CDD" id="cd03214">
    <property type="entry name" value="ABC_Iron-Siderophores_B12_Hemin"/>
    <property type="match status" value="1"/>
</dbReference>
<dbReference type="SMART" id="SM00382">
    <property type="entry name" value="AAA"/>
    <property type="match status" value="1"/>
</dbReference>
<dbReference type="Gene3D" id="3.40.50.300">
    <property type="entry name" value="P-loop containing nucleotide triphosphate hydrolases"/>
    <property type="match status" value="1"/>
</dbReference>
<name>A0ABS0F4R9_9BACL</name>
<keyword evidence="7" id="KW-1185">Reference proteome</keyword>
<accession>A0ABS0F4R9</accession>
<evidence type="ECO:0000313" key="6">
    <source>
        <dbReference type="EMBL" id="MBF8378300.1"/>
    </source>
</evidence>
<comment type="caution">
    <text evidence="6">The sequence shown here is derived from an EMBL/GenBank/DDBJ whole genome shotgun (WGS) entry which is preliminary data.</text>
</comment>
<keyword evidence="4" id="KW-1278">Translocase</keyword>
<dbReference type="GO" id="GO:0005524">
    <property type="term" value="F:ATP binding"/>
    <property type="evidence" value="ECO:0007669"/>
    <property type="project" value="UniProtKB-KW"/>
</dbReference>
<dbReference type="InterPro" id="IPR017871">
    <property type="entry name" value="ABC_transporter-like_CS"/>
</dbReference>